<accession>A0ABT1NST5</accession>
<proteinExistence type="inferred from homology"/>
<dbReference type="SUPFAM" id="SSF52540">
    <property type="entry name" value="P-loop containing nucleoside triphosphate hydrolases"/>
    <property type="match status" value="1"/>
</dbReference>
<evidence type="ECO:0000259" key="6">
    <source>
        <dbReference type="Pfam" id="PF03976"/>
    </source>
</evidence>
<sequence>MATNKNGTKEVSARRPSANGLAADEQSLDGQRVAVAEDYAQELDELQELKTKGKKLKIKVDDEAWRQNYPYDTKLSRRTYDRQKRRLQIELLKMQLWVKETGQKMLIIFEGRDAAGKGGAIKRFDEHLNPRGARVVALEKPTSEEQTQWYFQRYVRTLPSGGEIVMMDRSWYNRAGVERVMGYCTPAQYLEFMREVPELERMLVNSGTLLHKLWFSVGREEQLARFAARETDPVKQWKLSPTDLASLDKWDAYTEAKEAMFFYTDTGDAPWTAVKSNDKKRARLEAMRHVLSTVEYPNKDQSIAHAPDPLIVGRAYNHFEEDDEPHGSFPVVKPQGNATTQAAG</sequence>
<evidence type="ECO:0000313" key="7">
    <source>
        <dbReference type="EMBL" id="MCQ1950743.1"/>
    </source>
</evidence>
<evidence type="ECO:0000256" key="1">
    <source>
        <dbReference type="ARBA" id="ARBA00009924"/>
    </source>
</evidence>
<evidence type="ECO:0000256" key="5">
    <source>
        <dbReference type="SAM" id="MobiDB-lite"/>
    </source>
</evidence>
<dbReference type="GO" id="GO:0008976">
    <property type="term" value="F:polyphosphate kinase activity"/>
    <property type="evidence" value="ECO:0007669"/>
    <property type="project" value="UniProtKB-EC"/>
</dbReference>
<dbReference type="EC" id="2.7.4.-" evidence="4"/>
<evidence type="ECO:0000256" key="3">
    <source>
        <dbReference type="ARBA" id="ARBA00022777"/>
    </source>
</evidence>
<dbReference type="PANTHER" id="PTHR34383">
    <property type="entry name" value="POLYPHOSPHATE:AMP PHOSPHOTRANSFERASE-RELATED"/>
    <property type="match status" value="1"/>
</dbReference>
<dbReference type="InterPro" id="IPR027417">
    <property type="entry name" value="P-loop_NTPase"/>
</dbReference>
<organism evidence="7 8">
    <name type="scientific">Arthrobacter jinronghuae</name>
    <dbReference type="NCBI Taxonomy" id="2964609"/>
    <lineage>
        <taxon>Bacteria</taxon>
        <taxon>Bacillati</taxon>
        <taxon>Actinomycetota</taxon>
        <taxon>Actinomycetes</taxon>
        <taxon>Micrococcales</taxon>
        <taxon>Micrococcaceae</taxon>
        <taxon>Arthrobacter</taxon>
    </lineage>
</organism>
<dbReference type="Pfam" id="PF03976">
    <property type="entry name" value="PPK2"/>
    <property type="match status" value="1"/>
</dbReference>
<dbReference type="NCBIfam" id="TIGR03707">
    <property type="entry name" value="PPK2_P_aer"/>
    <property type="match status" value="1"/>
</dbReference>
<gene>
    <name evidence="7" type="primary">ppk2</name>
    <name evidence="7" type="ORF">NNX28_12515</name>
</gene>
<keyword evidence="2 4" id="KW-0808">Transferase</keyword>
<reference evidence="7 8" key="1">
    <citation type="submission" date="2022-07" db="EMBL/GenBank/DDBJ databases">
        <title>Novel species in genus Arthrobacter.</title>
        <authorList>
            <person name="Liu Y."/>
        </authorList>
    </citation>
    <scope>NUCLEOTIDE SEQUENCE [LARGE SCALE GENOMIC DNA]</scope>
    <source>
        <strain evidence="8">zg-Y859</strain>
    </source>
</reference>
<dbReference type="Gene3D" id="3.40.50.300">
    <property type="entry name" value="P-loop containing nucleotide triphosphate hydrolases"/>
    <property type="match status" value="1"/>
</dbReference>
<feature type="region of interest" description="Disordered" evidence="5">
    <location>
        <begin position="1"/>
        <end position="27"/>
    </location>
</feature>
<feature type="region of interest" description="Disordered" evidence="5">
    <location>
        <begin position="322"/>
        <end position="344"/>
    </location>
</feature>
<protein>
    <recommendedName>
        <fullName evidence="4">ADP/GDP-polyphosphate phosphotransferase</fullName>
        <ecNumber evidence="4">2.7.4.-</ecNumber>
    </recommendedName>
    <alternativeName>
        <fullName evidence="4">Polyphosphate kinase PPK2</fullName>
    </alternativeName>
</protein>
<comment type="subunit">
    <text evidence="4">Homotetramer.</text>
</comment>
<evidence type="ECO:0000313" key="8">
    <source>
        <dbReference type="Proteomes" id="UP001206924"/>
    </source>
</evidence>
<keyword evidence="3 4" id="KW-0418">Kinase</keyword>
<feature type="domain" description="Polyphosphate kinase-2-related" evidence="6">
    <location>
        <begin position="75"/>
        <end position="301"/>
    </location>
</feature>
<evidence type="ECO:0000256" key="4">
    <source>
        <dbReference type="RuleBase" id="RU369062"/>
    </source>
</evidence>
<dbReference type="EMBL" id="JANFLP010000013">
    <property type="protein sequence ID" value="MCQ1950743.1"/>
    <property type="molecule type" value="Genomic_DNA"/>
</dbReference>
<dbReference type="Proteomes" id="UP001206924">
    <property type="component" value="Unassembled WGS sequence"/>
</dbReference>
<comment type="function">
    <text evidence="4">Uses inorganic polyphosphate (polyP) as a donor to convert GDP to GTP or ADP to ATP.</text>
</comment>
<dbReference type="InterPro" id="IPR022488">
    <property type="entry name" value="PPK2-related"/>
</dbReference>
<comment type="similarity">
    <text evidence="1 4">Belongs to the polyphosphate kinase 2 (PPK2) family. Class I subfamily.</text>
</comment>
<dbReference type="InterPro" id="IPR022486">
    <property type="entry name" value="PPK2_PA0141"/>
</dbReference>
<dbReference type="RefSeq" id="WP_255798297.1">
    <property type="nucleotide sequence ID" value="NZ_CP104263.1"/>
</dbReference>
<name>A0ABT1NST5_9MICC</name>
<keyword evidence="8" id="KW-1185">Reference proteome</keyword>
<comment type="caution">
    <text evidence="7">The sequence shown here is derived from an EMBL/GenBank/DDBJ whole genome shotgun (WGS) entry which is preliminary data.</text>
</comment>
<evidence type="ECO:0000256" key="2">
    <source>
        <dbReference type="ARBA" id="ARBA00022679"/>
    </source>
</evidence>
<dbReference type="PANTHER" id="PTHR34383:SF1">
    <property type="entry name" value="ADP-POLYPHOSPHATE PHOSPHOTRANSFERASE"/>
    <property type="match status" value="1"/>
</dbReference>